<sequence>MRGHAGSPGTRFGAVFNVMKEKGIKKPPDSAGGFSGNLGSAQTTHPSRSASGLRCQKK</sequence>
<feature type="compositionally biased region" description="Polar residues" evidence="1">
    <location>
        <begin position="37"/>
        <end position="50"/>
    </location>
</feature>
<reference evidence="2 3" key="1">
    <citation type="submission" date="2017-03" db="EMBL/GenBank/DDBJ databases">
        <title>Genome analysis of strain PAMC 26510.</title>
        <authorList>
            <person name="Oh H.-M."/>
            <person name="Yang J.-A."/>
        </authorList>
    </citation>
    <scope>NUCLEOTIDE SEQUENCE [LARGE SCALE GENOMIC DNA]</scope>
    <source>
        <strain evidence="2 3">PAMC 26510</strain>
    </source>
</reference>
<comment type="caution">
    <text evidence="2">The sequence shown here is derived from an EMBL/GenBank/DDBJ whole genome shotgun (WGS) entry which is preliminary data.</text>
</comment>
<dbReference type="EMBL" id="NBTY01000153">
    <property type="protein sequence ID" value="OTP69290.1"/>
    <property type="molecule type" value="Genomic_DNA"/>
</dbReference>
<feature type="compositionally biased region" description="Basic and acidic residues" evidence="1">
    <location>
        <begin position="19"/>
        <end position="28"/>
    </location>
</feature>
<evidence type="ECO:0000313" key="2">
    <source>
        <dbReference type="EMBL" id="OTP69290.1"/>
    </source>
</evidence>
<feature type="region of interest" description="Disordered" evidence="1">
    <location>
        <begin position="19"/>
        <end position="58"/>
    </location>
</feature>
<dbReference type="Proteomes" id="UP000194546">
    <property type="component" value="Unassembled WGS sequence"/>
</dbReference>
<gene>
    <name evidence="2" type="ORF">PAMC26510_27115</name>
</gene>
<protein>
    <submittedName>
        <fullName evidence="2">Uncharacterized protein</fullName>
    </submittedName>
</protein>
<evidence type="ECO:0000256" key="1">
    <source>
        <dbReference type="SAM" id="MobiDB-lite"/>
    </source>
</evidence>
<proteinExistence type="predicted"/>
<evidence type="ECO:0000313" key="3">
    <source>
        <dbReference type="Proteomes" id="UP000194546"/>
    </source>
</evidence>
<dbReference type="AlphaFoldDB" id="A0A242MDN0"/>
<name>A0A242MDN0_CABSO</name>
<organism evidence="2 3">
    <name type="scientific">Caballeronia sordidicola</name>
    <name type="common">Burkholderia sordidicola</name>
    <dbReference type="NCBI Taxonomy" id="196367"/>
    <lineage>
        <taxon>Bacteria</taxon>
        <taxon>Pseudomonadati</taxon>
        <taxon>Pseudomonadota</taxon>
        <taxon>Betaproteobacteria</taxon>
        <taxon>Burkholderiales</taxon>
        <taxon>Burkholderiaceae</taxon>
        <taxon>Caballeronia</taxon>
    </lineage>
</organism>
<accession>A0A242MDN0</accession>